<sequence>MTSNASATPLRPAALRTREQFTAAYDNAAAVPAGAAIVAALRARGDALAARSRVQADQRYGALPRQRYDWYAAADADAPVLVFVHGGYWQARDKRDFSAVGAGALRAGLHVVHGEYTLAPQAGIGDMVAEIGQLLDALAAHPVLGRGQRLVLCGHSAGGHLAAMQRAHPAVAAVLAISGLFDLEPIRRGALNDALQPDAAAVQACSPLRRIGAGAPTVVAFGDAELPELQRQSRDYAAALGAAGQALRRIEVPGADHYTILAALERDDGVLLEQIVALAAGVER</sequence>
<evidence type="ECO:0000313" key="3">
    <source>
        <dbReference type="EMBL" id="OIQ80027.1"/>
    </source>
</evidence>
<accession>A0A1J5QRA4</accession>
<feature type="domain" description="BD-FAE-like" evidence="2">
    <location>
        <begin position="74"/>
        <end position="165"/>
    </location>
</feature>
<dbReference type="EMBL" id="MLJW01001120">
    <property type="protein sequence ID" value="OIQ80027.1"/>
    <property type="molecule type" value="Genomic_DNA"/>
</dbReference>
<evidence type="ECO:0000259" key="2">
    <source>
        <dbReference type="Pfam" id="PF20434"/>
    </source>
</evidence>
<dbReference type="PANTHER" id="PTHR48081:SF33">
    <property type="entry name" value="KYNURENINE FORMAMIDASE"/>
    <property type="match status" value="1"/>
</dbReference>
<dbReference type="InterPro" id="IPR049492">
    <property type="entry name" value="BD-FAE-like_dom"/>
</dbReference>
<reference evidence="3" key="1">
    <citation type="submission" date="2016-10" db="EMBL/GenBank/DDBJ databases">
        <title>Sequence of Gallionella enrichment culture.</title>
        <authorList>
            <person name="Poehlein A."/>
            <person name="Muehling M."/>
            <person name="Daniel R."/>
        </authorList>
    </citation>
    <scope>NUCLEOTIDE SEQUENCE</scope>
</reference>
<organism evidence="3">
    <name type="scientific">mine drainage metagenome</name>
    <dbReference type="NCBI Taxonomy" id="410659"/>
    <lineage>
        <taxon>unclassified sequences</taxon>
        <taxon>metagenomes</taxon>
        <taxon>ecological metagenomes</taxon>
    </lineage>
</organism>
<dbReference type="Pfam" id="PF20434">
    <property type="entry name" value="BD-FAE"/>
    <property type="match status" value="1"/>
</dbReference>
<dbReference type="SUPFAM" id="SSF53474">
    <property type="entry name" value="alpha/beta-Hydrolases"/>
    <property type="match status" value="1"/>
</dbReference>
<dbReference type="InterPro" id="IPR050300">
    <property type="entry name" value="GDXG_lipolytic_enzyme"/>
</dbReference>
<proteinExistence type="predicted"/>
<gene>
    <name evidence="3" type="ORF">GALL_382270</name>
</gene>
<comment type="caution">
    <text evidence="3">The sequence shown here is derived from an EMBL/GenBank/DDBJ whole genome shotgun (WGS) entry which is preliminary data.</text>
</comment>
<protein>
    <submittedName>
        <fullName evidence="3">Alpha/beta hydrolase fold protein</fullName>
    </submittedName>
</protein>
<dbReference type="InterPro" id="IPR029058">
    <property type="entry name" value="AB_hydrolase_fold"/>
</dbReference>
<dbReference type="GO" id="GO:0016787">
    <property type="term" value="F:hydrolase activity"/>
    <property type="evidence" value="ECO:0007669"/>
    <property type="project" value="UniProtKB-KW"/>
</dbReference>
<dbReference type="AlphaFoldDB" id="A0A1J5QRA4"/>
<dbReference type="Gene3D" id="3.40.50.1820">
    <property type="entry name" value="alpha/beta hydrolase"/>
    <property type="match status" value="1"/>
</dbReference>
<evidence type="ECO:0000256" key="1">
    <source>
        <dbReference type="ARBA" id="ARBA00022801"/>
    </source>
</evidence>
<name>A0A1J5QRA4_9ZZZZ</name>
<dbReference type="PANTHER" id="PTHR48081">
    <property type="entry name" value="AB HYDROLASE SUPERFAMILY PROTEIN C4A8.06C"/>
    <property type="match status" value="1"/>
</dbReference>
<keyword evidence="1 3" id="KW-0378">Hydrolase</keyword>